<proteinExistence type="predicted"/>
<evidence type="ECO:0000313" key="1">
    <source>
        <dbReference type="EMBL" id="VDN34091.1"/>
    </source>
</evidence>
<dbReference type="OrthoDB" id="10066543at2759"/>
<dbReference type="EMBL" id="UYRU01084725">
    <property type="protein sequence ID" value="VDN34091.1"/>
    <property type="molecule type" value="Genomic_DNA"/>
</dbReference>
<evidence type="ECO:0000313" key="2">
    <source>
        <dbReference type="Proteomes" id="UP000281553"/>
    </source>
</evidence>
<gene>
    <name evidence="1" type="ORF">DILT_LOCUS16419</name>
</gene>
<name>A0A3P7NV05_DIBLA</name>
<sequence>MRVGGRLNYSSYDESFQHPVVLPNRHPVTDLIINYFHELEEHCGTAQVLGAIRQKFWIVKGSVSVKRVIGLAIVEEYGDV</sequence>
<dbReference type="AlphaFoldDB" id="A0A3P7NV05"/>
<dbReference type="PANTHER" id="PTHR47331:SF6">
    <property type="entry name" value="DOUBLECORTIN DOMAIN-CONTAINING PROTEIN"/>
    <property type="match status" value="1"/>
</dbReference>
<organism evidence="1 2">
    <name type="scientific">Dibothriocephalus latus</name>
    <name type="common">Fish tapeworm</name>
    <name type="synonym">Diphyllobothrium latum</name>
    <dbReference type="NCBI Taxonomy" id="60516"/>
    <lineage>
        <taxon>Eukaryota</taxon>
        <taxon>Metazoa</taxon>
        <taxon>Spiralia</taxon>
        <taxon>Lophotrochozoa</taxon>
        <taxon>Platyhelminthes</taxon>
        <taxon>Cestoda</taxon>
        <taxon>Eucestoda</taxon>
        <taxon>Diphyllobothriidea</taxon>
        <taxon>Diphyllobothriidae</taxon>
        <taxon>Dibothriocephalus</taxon>
    </lineage>
</organism>
<protein>
    <recommendedName>
        <fullName evidence="3">Integrase zinc-binding domain-containing protein</fullName>
    </recommendedName>
</protein>
<keyword evidence="2" id="KW-1185">Reference proteome</keyword>
<dbReference type="PANTHER" id="PTHR47331">
    <property type="entry name" value="PHD-TYPE DOMAIN-CONTAINING PROTEIN"/>
    <property type="match status" value="1"/>
</dbReference>
<dbReference type="Proteomes" id="UP000281553">
    <property type="component" value="Unassembled WGS sequence"/>
</dbReference>
<evidence type="ECO:0008006" key="3">
    <source>
        <dbReference type="Google" id="ProtNLM"/>
    </source>
</evidence>
<reference evidence="1 2" key="1">
    <citation type="submission" date="2018-11" db="EMBL/GenBank/DDBJ databases">
        <authorList>
            <consortium name="Pathogen Informatics"/>
        </authorList>
    </citation>
    <scope>NUCLEOTIDE SEQUENCE [LARGE SCALE GENOMIC DNA]</scope>
</reference>
<accession>A0A3P7NV05</accession>